<organism evidence="1 2">
    <name type="scientific">Gossypium barbadense</name>
    <name type="common">Sea Island cotton</name>
    <name type="synonym">Hibiscus barbadensis</name>
    <dbReference type="NCBI Taxonomy" id="3634"/>
    <lineage>
        <taxon>Eukaryota</taxon>
        <taxon>Viridiplantae</taxon>
        <taxon>Streptophyta</taxon>
        <taxon>Embryophyta</taxon>
        <taxon>Tracheophyta</taxon>
        <taxon>Spermatophyta</taxon>
        <taxon>Magnoliopsida</taxon>
        <taxon>eudicotyledons</taxon>
        <taxon>Gunneridae</taxon>
        <taxon>Pentapetalae</taxon>
        <taxon>rosids</taxon>
        <taxon>malvids</taxon>
        <taxon>Malvales</taxon>
        <taxon>Malvaceae</taxon>
        <taxon>Malvoideae</taxon>
        <taxon>Gossypium</taxon>
    </lineage>
</organism>
<evidence type="ECO:0000313" key="1">
    <source>
        <dbReference type="EMBL" id="PPR83127.1"/>
    </source>
</evidence>
<dbReference type="EMBL" id="KZ670496">
    <property type="protein sequence ID" value="PPR83127.1"/>
    <property type="molecule type" value="Genomic_DNA"/>
</dbReference>
<evidence type="ECO:0000313" key="2">
    <source>
        <dbReference type="Proteomes" id="UP000239757"/>
    </source>
</evidence>
<reference evidence="1 2" key="1">
    <citation type="submission" date="2015-01" db="EMBL/GenBank/DDBJ databases">
        <title>Genome of allotetraploid Gossypium barbadense reveals genomic plasticity and fiber elongation in cotton evolution.</title>
        <authorList>
            <person name="Chen X."/>
            <person name="Liu X."/>
            <person name="Zhao B."/>
            <person name="Zheng H."/>
            <person name="Hu Y."/>
            <person name="Lu G."/>
            <person name="Yang C."/>
            <person name="Chen J."/>
            <person name="Shan C."/>
            <person name="Zhang L."/>
            <person name="Zhou Y."/>
            <person name="Wang L."/>
            <person name="Guo W."/>
            <person name="Bai Y."/>
            <person name="Ruan J."/>
            <person name="Shangguan X."/>
            <person name="Mao Y."/>
            <person name="Jiang J."/>
            <person name="Zhu Y."/>
            <person name="Lei J."/>
            <person name="Kang H."/>
            <person name="Chen S."/>
            <person name="He X."/>
            <person name="Wang R."/>
            <person name="Wang Y."/>
            <person name="Chen J."/>
            <person name="Wang L."/>
            <person name="Yu S."/>
            <person name="Wang B."/>
            <person name="Wei J."/>
            <person name="Song S."/>
            <person name="Lu X."/>
            <person name="Gao Z."/>
            <person name="Gu W."/>
            <person name="Deng X."/>
            <person name="Ma D."/>
            <person name="Wang S."/>
            <person name="Liang W."/>
            <person name="Fang L."/>
            <person name="Cai C."/>
            <person name="Zhu X."/>
            <person name="Zhou B."/>
            <person name="Zhang Y."/>
            <person name="Chen Z."/>
            <person name="Xu S."/>
            <person name="Zhu R."/>
            <person name="Wang S."/>
            <person name="Zhang T."/>
            <person name="Zhao G."/>
        </authorList>
    </citation>
    <scope>NUCLEOTIDE SEQUENCE [LARGE SCALE GENOMIC DNA]</scope>
    <source>
        <strain evidence="2">cv. Xinhai21</strain>
        <tissue evidence="1">Leaf</tissue>
    </source>
</reference>
<gene>
    <name evidence="1" type="ORF">GOBAR_AA37582</name>
</gene>
<accession>A0A2P5VWD9</accession>
<sequence length="162" mass="18664">MPVLNFHNWNALPSYSAVAKIREKIQGHLDKSENPCVFEPWTRSNCPPCLKPDGFCIFKPCSLPNLLCQPHQLQTLVDPHEQQLNRGADSSELKRMPLQLIHLNPSNKSGNWSKEVKHEDDSDVLIENAKRVANHFGREKHTSCEVWSFKHVFSDINKKDRE</sequence>
<name>A0A2P5VWD9_GOSBA</name>
<dbReference type="OrthoDB" id="6500128at2759"/>
<dbReference type="AlphaFoldDB" id="A0A2P5VWD9"/>
<dbReference type="Proteomes" id="UP000239757">
    <property type="component" value="Unassembled WGS sequence"/>
</dbReference>
<proteinExistence type="predicted"/>
<protein>
    <submittedName>
        <fullName evidence="1">Uncharacterized protein</fullName>
    </submittedName>
</protein>